<dbReference type="InterPro" id="IPR036867">
    <property type="entry name" value="R3H_dom_sf"/>
</dbReference>
<evidence type="ECO:0000256" key="3">
    <source>
        <dbReference type="ARBA" id="ARBA00022960"/>
    </source>
</evidence>
<dbReference type="InterPro" id="IPR004087">
    <property type="entry name" value="KH_dom"/>
</dbReference>
<keyword evidence="5 6" id="KW-0961">Cell wall biogenesis/degradation</keyword>
<dbReference type="InterPro" id="IPR034079">
    <property type="entry name" value="R3H_KhpB"/>
</dbReference>
<dbReference type="PROSITE" id="PS50084">
    <property type="entry name" value="KH_TYPE_1"/>
    <property type="match status" value="1"/>
</dbReference>
<dbReference type="CDD" id="cd02414">
    <property type="entry name" value="KH-II_Jag"/>
    <property type="match status" value="1"/>
</dbReference>
<dbReference type="InterPro" id="IPR038008">
    <property type="entry name" value="Jag_KH"/>
</dbReference>
<evidence type="ECO:0000256" key="5">
    <source>
        <dbReference type="ARBA" id="ARBA00023316"/>
    </source>
</evidence>
<dbReference type="SMART" id="SM00393">
    <property type="entry name" value="R3H"/>
    <property type="match status" value="1"/>
</dbReference>
<comment type="caution">
    <text evidence="6">Lacks conserved residue(s) required for the propagation of feature annotation.</text>
</comment>
<comment type="similarity">
    <text evidence="6">Belongs to the KhpB RNA-binding protein family.</text>
</comment>
<dbReference type="CDD" id="cd02644">
    <property type="entry name" value="R3H_jag"/>
    <property type="match status" value="1"/>
</dbReference>
<dbReference type="SUPFAM" id="SSF82708">
    <property type="entry name" value="R3H domain"/>
    <property type="match status" value="1"/>
</dbReference>
<comment type="function">
    <text evidence="6">A probable RNA chaperone. Forms a complex with KhpA which binds to cellular RNA and controls its expression. Plays a role in peptidoglycan (PG) homeostasis and cell length regulation.</text>
</comment>
<dbReference type="Pfam" id="PF01424">
    <property type="entry name" value="R3H"/>
    <property type="match status" value="1"/>
</dbReference>
<dbReference type="GO" id="GO:0003723">
    <property type="term" value="F:RNA binding"/>
    <property type="evidence" value="ECO:0007669"/>
    <property type="project" value="UniProtKB-UniRule"/>
</dbReference>
<evidence type="ECO:0000256" key="1">
    <source>
        <dbReference type="ARBA" id="ARBA00022490"/>
    </source>
</evidence>
<comment type="domain">
    <text evidence="6">Has an N-terminal Jag-N domain and 2 RNA-binding domains (KH and R3H).</text>
</comment>
<dbReference type="NCBIfam" id="NF041568">
    <property type="entry name" value="Jag_EloR"/>
    <property type="match status" value="1"/>
</dbReference>
<dbReference type="Gene3D" id="3.30.1370.50">
    <property type="entry name" value="R3H-like domain"/>
    <property type="match status" value="1"/>
</dbReference>
<dbReference type="EMBL" id="VBAJ01000014">
    <property type="protein sequence ID" value="TMJ10348.1"/>
    <property type="molecule type" value="Genomic_DNA"/>
</dbReference>
<dbReference type="GO" id="GO:0005737">
    <property type="term" value="C:cytoplasm"/>
    <property type="evidence" value="ECO:0007669"/>
    <property type="project" value="UniProtKB-SubCell"/>
</dbReference>
<dbReference type="PANTHER" id="PTHR35800:SF1">
    <property type="entry name" value="RNA-BINDING PROTEIN KHPB"/>
    <property type="match status" value="1"/>
</dbReference>
<comment type="subcellular location">
    <subcellularLocation>
        <location evidence="6">Cytoplasm</location>
    </subcellularLocation>
</comment>
<dbReference type="HAMAP" id="MF_00867">
    <property type="entry name" value="KhpB"/>
    <property type="match status" value="1"/>
</dbReference>
<dbReference type="SMART" id="SM01245">
    <property type="entry name" value="Jag_N"/>
    <property type="match status" value="1"/>
</dbReference>
<dbReference type="InterPro" id="IPR032782">
    <property type="entry name" value="KhpB_N"/>
</dbReference>
<dbReference type="SMART" id="SM00322">
    <property type="entry name" value="KH"/>
    <property type="match status" value="1"/>
</dbReference>
<organism evidence="8 9">
    <name type="scientific">Candidatus Segetimicrobium genomatis</name>
    <dbReference type="NCBI Taxonomy" id="2569760"/>
    <lineage>
        <taxon>Bacteria</taxon>
        <taxon>Bacillati</taxon>
        <taxon>Candidatus Sysuimicrobiota</taxon>
        <taxon>Candidatus Sysuimicrobiia</taxon>
        <taxon>Candidatus Sysuimicrobiales</taxon>
        <taxon>Candidatus Segetimicrobiaceae</taxon>
        <taxon>Candidatus Segetimicrobium</taxon>
    </lineage>
</organism>
<reference evidence="8 9" key="1">
    <citation type="journal article" date="2019" name="Nat. Microbiol.">
        <title>Mediterranean grassland soil C-N compound turnover is dependent on rainfall and depth, and is mediated by genomically divergent microorganisms.</title>
        <authorList>
            <person name="Diamond S."/>
            <person name="Andeer P.F."/>
            <person name="Li Z."/>
            <person name="Crits-Christoph A."/>
            <person name="Burstein D."/>
            <person name="Anantharaman K."/>
            <person name="Lane K.R."/>
            <person name="Thomas B.C."/>
            <person name="Pan C."/>
            <person name="Northen T.R."/>
            <person name="Banfield J.F."/>
        </authorList>
    </citation>
    <scope>NUCLEOTIDE SEQUENCE [LARGE SCALE GENOMIC DNA]</scope>
    <source>
        <strain evidence="8">NP_2</strain>
    </source>
</reference>
<dbReference type="PANTHER" id="PTHR35800">
    <property type="entry name" value="PROTEIN JAG"/>
    <property type="match status" value="1"/>
</dbReference>
<dbReference type="GO" id="GO:0009252">
    <property type="term" value="P:peptidoglycan biosynthetic process"/>
    <property type="evidence" value="ECO:0007669"/>
    <property type="project" value="UniProtKB-UniRule"/>
</dbReference>
<accession>A0A537LQP9</accession>
<dbReference type="InterPro" id="IPR015946">
    <property type="entry name" value="KH_dom-like_a/b"/>
</dbReference>
<comment type="caution">
    <text evidence="8">The sequence shown here is derived from an EMBL/GenBank/DDBJ whole genome shotgun (WGS) entry which is preliminary data.</text>
</comment>
<comment type="subunit">
    <text evidence="6">Forms a complex with KhpA.</text>
</comment>
<evidence type="ECO:0000259" key="7">
    <source>
        <dbReference type="PROSITE" id="PS51061"/>
    </source>
</evidence>
<feature type="domain" description="R3H" evidence="7">
    <location>
        <begin position="139"/>
        <end position="204"/>
    </location>
</feature>
<name>A0A537LQP9_9BACT</name>
<evidence type="ECO:0000313" key="8">
    <source>
        <dbReference type="EMBL" id="TMJ10348.1"/>
    </source>
</evidence>
<dbReference type="InterPro" id="IPR038247">
    <property type="entry name" value="Jag_N_dom_sf"/>
</dbReference>
<dbReference type="Pfam" id="PF13083">
    <property type="entry name" value="KH_KhpA-B"/>
    <property type="match status" value="1"/>
</dbReference>
<dbReference type="Proteomes" id="UP000318661">
    <property type="component" value="Unassembled WGS sequence"/>
</dbReference>
<gene>
    <name evidence="6" type="primary">khpB</name>
    <name evidence="6" type="synonym">eloR</name>
    <name evidence="8" type="ORF">E6G99_00845</name>
</gene>
<evidence type="ECO:0000256" key="2">
    <source>
        <dbReference type="ARBA" id="ARBA00022884"/>
    </source>
</evidence>
<keyword evidence="2 6" id="KW-0694">RNA-binding</keyword>
<dbReference type="GO" id="GO:0008360">
    <property type="term" value="P:regulation of cell shape"/>
    <property type="evidence" value="ECO:0007669"/>
    <property type="project" value="UniProtKB-KW"/>
</dbReference>
<evidence type="ECO:0000256" key="6">
    <source>
        <dbReference type="HAMAP-Rule" id="MF_00867"/>
    </source>
</evidence>
<evidence type="ECO:0000256" key="4">
    <source>
        <dbReference type="ARBA" id="ARBA00023186"/>
    </source>
</evidence>
<dbReference type="Pfam" id="PF14804">
    <property type="entry name" value="Jag_N"/>
    <property type="match status" value="1"/>
</dbReference>
<dbReference type="Gene3D" id="3.30.30.80">
    <property type="entry name" value="probable RNA-binding protein from clostridium symbiosum atcc 14940"/>
    <property type="match status" value="1"/>
</dbReference>
<keyword evidence="4 6" id="KW-0143">Chaperone</keyword>
<dbReference type="Gene3D" id="3.30.300.20">
    <property type="match status" value="1"/>
</dbReference>
<evidence type="ECO:0000313" key="9">
    <source>
        <dbReference type="Proteomes" id="UP000318661"/>
    </source>
</evidence>
<proteinExistence type="inferred from homology"/>
<dbReference type="AlphaFoldDB" id="A0A537LQP9"/>
<dbReference type="PROSITE" id="PS51061">
    <property type="entry name" value="R3H"/>
    <property type="match status" value="1"/>
</dbReference>
<keyword evidence="1 6" id="KW-0963">Cytoplasm</keyword>
<dbReference type="InterPro" id="IPR001374">
    <property type="entry name" value="R3H_dom"/>
</dbReference>
<keyword evidence="3 6" id="KW-0133">Cell shape</keyword>
<sequence>MRQVDTSGRTVEEAVDRAASELGVDREDLEVEILDPGTRGMLGLGAREARVRVTLTGNPGALAHTVMARLLQEMGFPGAVRVHQQEDVISVQVSGENLGALIGRRGATLDALQLLVGLMVARQARVKTRVVVDVEGYRARRQLALEELARRTAERVARDGEVELEPMDPAERRIIHTTLADHPQVITFSRGEGAARHVVVAPKPSVSPAETGPSDE</sequence>
<dbReference type="InterPro" id="IPR039247">
    <property type="entry name" value="KhpB"/>
</dbReference>
<dbReference type="GO" id="GO:0071555">
    <property type="term" value="P:cell wall organization"/>
    <property type="evidence" value="ECO:0007669"/>
    <property type="project" value="UniProtKB-KW"/>
</dbReference>
<protein>
    <recommendedName>
        <fullName evidence="6">RNA-binding protein KhpB</fullName>
    </recommendedName>
    <alternativeName>
        <fullName evidence="6">RNA-binding protein EloR</fullName>
    </alternativeName>
</protein>